<feature type="domain" description="DUF6443" evidence="2">
    <location>
        <begin position="4"/>
        <end position="38"/>
    </location>
</feature>
<organism evidence="3 4">
    <name type="scientific">Nitritalea halalkaliphila LW7</name>
    <dbReference type="NCBI Taxonomy" id="1189621"/>
    <lineage>
        <taxon>Bacteria</taxon>
        <taxon>Pseudomonadati</taxon>
        <taxon>Bacteroidota</taxon>
        <taxon>Cytophagia</taxon>
        <taxon>Cytophagales</taxon>
        <taxon>Cyclobacteriaceae</taxon>
        <taxon>Nitritalea</taxon>
    </lineage>
</organism>
<proteinExistence type="predicted"/>
<keyword evidence="4" id="KW-1185">Reference proteome</keyword>
<dbReference type="RefSeq" id="WP_009057913.1">
    <property type="nucleotide sequence ID" value="NZ_AJYA01000127.1"/>
</dbReference>
<dbReference type="STRING" id="1189621.A3SI_20342"/>
<feature type="compositionally biased region" description="Polar residues" evidence="1">
    <location>
        <begin position="26"/>
        <end position="42"/>
    </location>
</feature>
<feature type="region of interest" description="Disordered" evidence="1">
    <location>
        <begin position="25"/>
        <end position="44"/>
    </location>
</feature>
<evidence type="ECO:0000256" key="1">
    <source>
        <dbReference type="SAM" id="MobiDB-lite"/>
    </source>
</evidence>
<name>I5BQ08_9BACT</name>
<accession>I5BQ08</accession>
<feature type="non-terminal residue" evidence="3">
    <location>
        <position position="302"/>
    </location>
</feature>
<dbReference type="EMBL" id="AJYA01000127">
    <property type="protein sequence ID" value="EIM71660.1"/>
    <property type="molecule type" value="Genomic_DNA"/>
</dbReference>
<protein>
    <recommendedName>
        <fullName evidence="2">DUF6443 domain-containing protein</fullName>
    </recommendedName>
</protein>
<evidence type="ECO:0000313" key="3">
    <source>
        <dbReference type="EMBL" id="EIM71660.1"/>
    </source>
</evidence>
<dbReference type="AlphaFoldDB" id="I5BQ08"/>
<dbReference type="InterPro" id="IPR045619">
    <property type="entry name" value="DUF6443"/>
</dbReference>
<comment type="caution">
    <text evidence="3">The sequence shown here is derived from an EMBL/GenBank/DDBJ whole genome shotgun (WGS) entry which is preliminary data.</text>
</comment>
<dbReference type="Proteomes" id="UP000005551">
    <property type="component" value="Unassembled WGS sequence"/>
</dbReference>
<reference evidence="3 4" key="1">
    <citation type="submission" date="2012-05" db="EMBL/GenBank/DDBJ databases">
        <title>Genome sequence of Nitritalea halalkaliphila LW7.</title>
        <authorList>
            <person name="Jangir P.K."/>
            <person name="Singh A."/>
            <person name="Shivaji S."/>
            <person name="Sharma R."/>
        </authorList>
    </citation>
    <scope>NUCLEOTIDE SEQUENCE [LARGE SCALE GENOMIC DNA]</scope>
    <source>
        <strain evidence="3 4">LW7</strain>
    </source>
</reference>
<evidence type="ECO:0000313" key="4">
    <source>
        <dbReference type="Proteomes" id="UP000005551"/>
    </source>
</evidence>
<sequence>MSNESNFFTRLAYEASPLNRVLKSSAPGNSWSGSNRGQQVITRPNRADEDVKIFRYTWPAAPKPTHEGTFGAGQLLVEEVTDEDGNKQLTYADRTGLKVLHRVQVGTNEWLNTYYIYDLKRQLRYVLPPEGFNRLAAQGWDIESTEIQKFYFRYLYDGLGRVIEKTVPGGGTIYMVYDQRDRLVFRQDESMKGQYWIVFKYDAMDRLLVEGKFETNASRVSLQTNQNNLPTYANTVQVHELLIQNYYDSYEIEGITHTFNTSFSHHFIQAPTPSQQRHGMLTGKRVRVLGTNSFIVEVSFYD</sequence>
<gene>
    <name evidence="3" type="ORF">A3SI_20342</name>
</gene>
<dbReference type="Pfam" id="PF20041">
    <property type="entry name" value="DUF6443"/>
    <property type="match status" value="1"/>
</dbReference>
<dbReference type="Gene3D" id="2.180.10.10">
    <property type="entry name" value="RHS repeat-associated core"/>
    <property type="match status" value="1"/>
</dbReference>
<evidence type="ECO:0000259" key="2">
    <source>
        <dbReference type="Pfam" id="PF20041"/>
    </source>
</evidence>